<dbReference type="EMBL" id="CALNXK010000062">
    <property type="protein sequence ID" value="CAH3139336.1"/>
    <property type="molecule type" value="Genomic_DNA"/>
</dbReference>
<dbReference type="Pfam" id="PF01966">
    <property type="entry name" value="HD"/>
    <property type="match status" value="1"/>
</dbReference>
<sequence length="647" mass="74547">MVKQSNSTNSFFPSRKMHRQGRKRKVGTVTPPDGLIASACRTPSPKRHKDHGTTNEDFHAYNGQAVSGDNSYKVFNDSIHGHIEVHPLCVKIIDTPQFQRLRNIKQLGACYYVFPGASHNRFEHCIGTCHLAGKLVRSLQKRQPELGITDEDVLCIKIAGLCHDLGHGPFSHMFDSLFIPFARPDTNWKHEDASVNMFDHMMKVNNLFPSFREYNLSEKDLIFIKELIAGTALVDTSNSQEWPFKGREPEKRYLYEIVANKRTGIDVDKFDYFSRDCHNLGISNSFDHKRYLKFARIIDVKGNLQICVRDKEAGNIYDMFHTRNSLFRRAYQHKTSNIIERMITEALLKADKKICFKGSNGKMLSISESIDDMEAYTMLTDQVYYQILCSSDPELQETPSSPPILVSVTCGISARLIFPRSSRRNPPRKIYQFHKGDFVGLKASLTTLSSDYLSTHPECNTVDETWSYIPQKILEATDNFARSILVRIQRRDLYKCIGQAILKKRREKEEIPDIKQDMAECIDGGPLIEPDDFIIELVTFDYGMRDRNPIDEVRFYGKNNPDKPMIVRKEEVSNMLPEMFAEQHIRVYFRKNEPQCLEKSKRCFIRWCQGQQCTTPKAGDDLAELTPMKSSQETGHGNMERRLSFQE</sequence>
<dbReference type="Proteomes" id="UP001159405">
    <property type="component" value="Unassembled WGS sequence"/>
</dbReference>
<dbReference type="PANTHER" id="PTHR11373">
    <property type="entry name" value="DEOXYNUCLEOSIDE TRIPHOSPHATE TRIPHOSPHOHYDROLASE"/>
    <property type="match status" value="1"/>
</dbReference>
<gene>
    <name evidence="4" type="ORF">PLOB_00040630</name>
</gene>
<dbReference type="CDD" id="cd00077">
    <property type="entry name" value="HDc"/>
    <property type="match status" value="1"/>
</dbReference>
<dbReference type="SUPFAM" id="SSF109604">
    <property type="entry name" value="HD-domain/PDEase-like"/>
    <property type="match status" value="2"/>
</dbReference>
<evidence type="ECO:0000256" key="1">
    <source>
        <dbReference type="ARBA" id="ARBA00005776"/>
    </source>
</evidence>
<dbReference type="Gene3D" id="1.10.3210.10">
    <property type="entry name" value="Hypothetical protein af1432"/>
    <property type="match status" value="1"/>
</dbReference>
<comment type="similarity">
    <text evidence="1">Belongs to the SAMHD1 family.</text>
</comment>
<dbReference type="InterPro" id="IPR050135">
    <property type="entry name" value="dGTPase-like"/>
</dbReference>
<proteinExistence type="inferred from homology"/>
<evidence type="ECO:0000313" key="5">
    <source>
        <dbReference type="Proteomes" id="UP001159405"/>
    </source>
</evidence>
<evidence type="ECO:0000313" key="4">
    <source>
        <dbReference type="EMBL" id="CAH3139336.1"/>
    </source>
</evidence>
<feature type="region of interest" description="Disordered" evidence="2">
    <location>
        <begin position="1"/>
        <end position="55"/>
    </location>
</feature>
<dbReference type="PANTHER" id="PTHR11373:SF4">
    <property type="entry name" value="DEOXYNUCLEOSIDE TRIPHOSPHATE TRIPHOSPHOHYDROLASE SAMHD1"/>
    <property type="match status" value="1"/>
</dbReference>
<name>A0ABN8PDU3_9CNID</name>
<reference evidence="4 5" key="1">
    <citation type="submission" date="2022-05" db="EMBL/GenBank/DDBJ databases">
        <authorList>
            <consortium name="Genoscope - CEA"/>
            <person name="William W."/>
        </authorList>
    </citation>
    <scope>NUCLEOTIDE SEQUENCE [LARGE SCALE GENOMIC DNA]</scope>
</reference>
<dbReference type="Gene3D" id="3.30.70.2760">
    <property type="match status" value="1"/>
</dbReference>
<dbReference type="InterPro" id="IPR006674">
    <property type="entry name" value="HD_domain"/>
</dbReference>
<feature type="compositionally biased region" description="Basic and acidic residues" evidence="2">
    <location>
        <begin position="638"/>
        <end position="647"/>
    </location>
</feature>
<feature type="region of interest" description="Disordered" evidence="2">
    <location>
        <begin position="618"/>
        <end position="647"/>
    </location>
</feature>
<accession>A0ABN8PDU3</accession>
<evidence type="ECO:0000256" key="2">
    <source>
        <dbReference type="SAM" id="MobiDB-lite"/>
    </source>
</evidence>
<organism evidence="4 5">
    <name type="scientific">Porites lobata</name>
    <dbReference type="NCBI Taxonomy" id="104759"/>
    <lineage>
        <taxon>Eukaryota</taxon>
        <taxon>Metazoa</taxon>
        <taxon>Cnidaria</taxon>
        <taxon>Anthozoa</taxon>
        <taxon>Hexacorallia</taxon>
        <taxon>Scleractinia</taxon>
        <taxon>Fungiina</taxon>
        <taxon>Poritidae</taxon>
        <taxon>Porites</taxon>
    </lineage>
</organism>
<feature type="compositionally biased region" description="Polar residues" evidence="2">
    <location>
        <begin position="1"/>
        <end position="12"/>
    </location>
</feature>
<dbReference type="InterPro" id="IPR003607">
    <property type="entry name" value="HD/PDEase_dom"/>
</dbReference>
<protein>
    <recommendedName>
        <fullName evidence="3">HD/PDEase domain-containing protein</fullName>
    </recommendedName>
</protein>
<feature type="compositionally biased region" description="Basic residues" evidence="2">
    <location>
        <begin position="15"/>
        <end position="26"/>
    </location>
</feature>
<comment type="caution">
    <text evidence="4">The sequence shown here is derived from an EMBL/GenBank/DDBJ whole genome shotgun (WGS) entry which is preliminary data.</text>
</comment>
<evidence type="ECO:0000259" key="3">
    <source>
        <dbReference type="SMART" id="SM00471"/>
    </source>
</evidence>
<keyword evidence="5" id="KW-1185">Reference proteome</keyword>
<feature type="domain" description="HD/PDEase" evidence="3">
    <location>
        <begin position="117"/>
        <end position="282"/>
    </location>
</feature>
<dbReference type="SMART" id="SM00471">
    <property type="entry name" value="HDc"/>
    <property type="match status" value="1"/>
</dbReference>